<sequence length="82" mass="9136">MLPQLINRNTLEPEMKQAAAEKIAAKQSKTEGAQFVVWVFDDGRYVYNQEQCRRYAPLIHIEAAFVAGVRIETAAALAQEGA</sequence>
<dbReference type="Proteomes" id="UP000626210">
    <property type="component" value="Unassembled WGS sequence"/>
</dbReference>
<organism evidence="1 2">
    <name type="scientific">Pseudorhodoferax aquiterrae</name>
    <dbReference type="NCBI Taxonomy" id="747304"/>
    <lineage>
        <taxon>Bacteria</taxon>
        <taxon>Pseudomonadati</taxon>
        <taxon>Pseudomonadota</taxon>
        <taxon>Betaproteobacteria</taxon>
        <taxon>Burkholderiales</taxon>
        <taxon>Comamonadaceae</taxon>
    </lineage>
</organism>
<evidence type="ECO:0000313" key="2">
    <source>
        <dbReference type="Proteomes" id="UP000626210"/>
    </source>
</evidence>
<protein>
    <submittedName>
        <fullName evidence="1">Uncharacterized protein</fullName>
    </submittedName>
</protein>
<keyword evidence="2" id="KW-1185">Reference proteome</keyword>
<name>A0ABQ3FWL9_9BURK</name>
<accession>A0ABQ3FWL9</accession>
<reference evidence="2" key="1">
    <citation type="journal article" date="2019" name="Int. J. Syst. Evol. Microbiol.">
        <title>The Global Catalogue of Microorganisms (GCM) 10K type strain sequencing project: providing services to taxonomists for standard genome sequencing and annotation.</title>
        <authorList>
            <consortium name="The Broad Institute Genomics Platform"/>
            <consortium name="The Broad Institute Genome Sequencing Center for Infectious Disease"/>
            <person name="Wu L."/>
            <person name="Ma J."/>
        </authorList>
    </citation>
    <scope>NUCLEOTIDE SEQUENCE [LARGE SCALE GENOMIC DNA]</scope>
    <source>
        <strain evidence="2">KCTC 23314</strain>
    </source>
</reference>
<evidence type="ECO:0000313" key="1">
    <source>
        <dbReference type="EMBL" id="GHC72567.1"/>
    </source>
</evidence>
<comment type="caution">
    <text evidence="1">The sequence shown here is derived from an EMBL/GenBank/DDBJ whole genome shotgun (WGS) entry which is preliminary data.</text>
</comment>
<dbReference type="EMBL" id="BMYK01000002">
    <property type="protein sequence ID" value="GHC72567.1"/>
    <property type="molecule type" value="Genomic_DNA"/>
</dbReference>
<gene>
    <name evidence="1" type="ORF">GCM10007320_08530</name>
</gene>
<proteinExistence type="predicted"/>